<dbReference type="RefSeq" id="WP_253963875.1">
    <property type="nucleotide sequence ID" value="NZ_JALHBS010000039.1"/>
</dbReference>
<evidence type="ECO:0000313" key="1">
    <source>
        <dbReference type="EMBL" id="MCP3055008.1"/>
    </source>
</evidence>
<reference evidence="1" key="1">
    <citation type="submission" date="2022-03" db="EMBL/GenBank/DDBJ databases">
        <title>Aurantimonas Liuensis sp. Nov., isolated from the hadal seawater of the Mariana Trench.</title>
        <authorList>
            <person name="Liu R."/>
        </authorList>
    </citation>
    <scope>NUCLEOTIDE SEQUENCE</scope>
    <source>
        <strain evidence="1">LRZ36</strain>
    </source>
</reference>
<comment type="caution">
    <text evidence="1">The sequence shown here is derived from an EMBL/GenBank/DDBJ whole genome shotgun (WGS) entry which is preliminary data.</text>
</comment>
<sequence length="550" mass="56937">MLQVLASGASRVNCEQGAASRAAVCHAIGSATRPIAEAYAKATGRAFRPLSSSTPHRLGGGAVIVTLADDLTDELVDAATAPGAGSVAGFLVGRSLEELGAKAAASAAALRRPLGNTPFRLELCPQLPMGVVETPDFALCGRTSDAAHLRRLLGRGDSLVSVTGHGDGIDGDLGPLVLCPVDAAFAAEDRPRKPTCRVSGHCHRLHVGRETPAFAEATLHPAAVRARAMIWNTCLGWPSREGFIDRTYGAGLRLAASPALGALVTTASIVVAAPASIDRLTAALLRGMPIGDAVAAYNRSPQALASGHRFVLFGDPLLRIAPKPALINGAGADASVIAATPAAAVPSRRPSRPPLSPVAAAPDEAVLAALAKLTSPHGDEASRRSAFAGLTDALAKGGLEGVWVRASKASTQCERPCPHCGSPSSRLTLEGSATVGQRLLTICRRCEGAADTPPAPRFFAHLDTAADWRLRGERPRAGGWLGSLVVRRCEPFTTEVEPWPADAEGRPRATLDCGRFSGPAPMTLAAMFQAQGELSIFSRPLPAQPEEVTP</sequence>
<dbReference type="EMBL" id="JALHBS010000039">
    <property type="protein sequence ID" value="MCP3055008.1"/>
    <property type="molecule type" value="Genomic_DNA"/>
</dbReference>
<dbReference type="Proteomes" id="UP001155220">
    <property type="component" value="Unassembled WGS sequence"/>
</dbReference>
<organism evidence="1 2">
    <name type="scientific">Aurantimonas marianensis</name>
    <dbReference type="NCBI Taxonomy" id="2920428"/>
    <lineage>
        <taxon>Bacteria</taxon>
        <taxon>Pseudomonadati</taxon>
        <taxon>Pseudomonadota</taxon>
        <taxon>Alphaproteobacteria</taxon>
        <taxon>Hyphomicrobiales</taxon>
        <taxon>Aurantimonadaceae</taxon>
        <taxon>Aurantimonas</taxon>
    </lineage>
</organism>
<protein>
    <submittedName>
        <fullName evidence="1">Uncharacterized protein</fullName>
    </submittedName>
</protein>
<evidence type="ECO:0000313" key="2">
    <source>
        <dbReference type="Proteomes" id="UP001155220"/>
    </source>
</evidence>
<accession>A0A9X2H837</accession>
<name>A0A9X2H837_9HYPH</name>
<proteinExistence type="predicted"/>
<gene>
    <name evidence="1" type="ORF">MJ956_07560</name>
</gene>
<keyword evidence="2" id="KW-1185">Reference proteome</keyword>
<dbReference type="AlphaFoldDB" id="A0A9X2H837"/>